<evidence type="ECO:0000259" key="2">
    <source>
        <dbReference type="PROSITE" id="PS50846"/>
    </source>
</evidence>
<dbReference type="GO" id="GO:0046872">
    <property type="term" value="F:metal ion binding"/>
    <property type="evidence" value="ECO:0007669"/>
    <property type="project" value="UniProtKB-KW"/>
</dbReference>
<dbReference type="AlphaFoldDB" id="A0AAW9TG95"/>
<dbReference type="Proteomes" id="UP000429484">
    <property type="component" value="Unassembled WGS sequence"/>
</dbReference>
<keyword evidence="1" id="KW-0479">Metal-binding</keyword>
<dbReference type="InterPro" id="IPR036163">
    <property type="entry name" value="HMA_dom_sf"/>
</dbReference>
<dbReference type="RefSeq" id="WP_127590872.1">
    <property type="nucleotide sequence ID" value="NZ_RPHN01000046.1"/>
</dbReference>
<sequence length="73" mass="7715">MYHLNVEDVTCGHCAATVEMAVKAADPKAKVAVNLEAKSASIESEIGPDVFIAAIEDAGYRASFKKSCCSHVD</sequence>
<proteinExistence type="predicted"/>
<accession>A0AAW9TG95</accession>
<dbReference type="Gene3D" id="3.30.70.100">
    <property type="match status" value="1"/>
</dbReference>
<feature type="domain" description="HMA" evidence="2">
    <location>
        <begin position="1"/>
        <end position="63"/>
    </location>
</feature>
<dbReference type="Pfam" id="PF00403">
    <property type="entry name" value="HMA"/>
    <property type="match status" value="1"/>
</dbReference>
<evidence type="ECO:0000313" key="3">
    <source>
        <dbReference type="EMBL" id="MQW31426.1"/>
    </source>
</evidence>
<gene>
    <name evidence="3" type="ORF">GHK53_00720</name>
</gene>
<dbReference type="InterPro" id="IPR017969">
    <property type="entry name" value="Heavy-metal-associated_CS"/>
</dbReference>
<reference evidence="3 4" key="1">
    <citation type="journal article" date="2013" name="Genome Biol.">
        <title>Comparative genomics of the core and accessory genomes of 48 Sinorhizobium strains comprising five genospecies.</title>
        <authorList>
            <person name="Sugawara M."/>
            <person name="Epstein B."/>
            <person name="Badgley B.D."/>
            <person name="Unno T."/>
            <person name="Xu L."/>
            <person name="Reese J."/>
            <person name="Gyaneshwar P."/>
            <person name="Denny R."/>
            <person name="Mudge J."/>
            <person name="Bharti A.K."/>
            <person name="Farmer A.D."/>
            <person name="May G.D."/>
            <person name="Woodward J.E."/>
            <person name="Medigue C."/>
            <person name="Vallenet D."/>
            <person name="Lajus A."/>
            <person name="Rouy Z."/>
            <person name="Martinez-Vaz B."/>
            <person name="Tiffin P."/>
            <person name="Young N.D."/>
            <person name="Sadowsky M.J."/>
        </authorList>
    </citation>
    <scope>NUCLEOTIDE SEQUENCE [LARGE SCALE GENOMIC DNA]</scope>
    <source>
        <strain evidence="3 4">N6B1</strain>
    </source>
</reference>
<dbReference type="PROSITE" id="PS01047">
    <property type="entry name" value="HMA_1"/>
    <property type="match status" value="1"/>
</dbReference>
<name>A0AAW9TG95_RHIML</name>
<dbReference type="SUPFAM" id="SSF55008">
    <property type="entry name" value="HMA, heavy metal-associated domain"/>
    <property type="match status" value="1"/>
</dbReference>
<evidence type="ECO:0000313" key="4">
    <source>
        <dbReference type="Proteomes" id="UP000429484"/>
    </source>
</evidence>
<comment type="caution">
    <text evidence="3">The sequence shown here is derived from an EMBL/GenBank/DDBJ whole genome shotgun (WGS) entry which is preliminary data.</text>
</comment>
<organism evidence="3 4">
    <name type="scientific">Rhizobium meliloti</name>
    <name type="common">Ensifer meliloti</name>
    <name type="synonym">Sinorhizobium meliloti</name>
    <dbReference type="NCBI Taxonomy" id="382"/>
    <lineage>
        <taxon>Bacteria</taxon>
        <taxon>Pseudomonadati</taxon>
        <taxon>Pseudomonadota</taxon>
        <taxon>Alphaproteobacteria</taxon>
        <taxon>Hyphomicrobiales</taxon>
        <taxon>Rhizobiaceae</taxon>
        <taxon>Sinorhizobium/Ensifer group</taxon>
        <taxon>Sinorhizobium</taxon>
    </lineage>
</organism>
<dbReference type="PROSITE" id="PS50846">
    <property type="entry name" value="HMA_2"/>
    <property type="match status" value="1"/>
</dbReference>
<evidence type="ECO:0000256" key="1">
    <source>
        <dbReference type="ARBA" id="ARBA00022723"/>
    </source>
</evidence>
<dbReference type="CDD" id="cd00371">
    <property type="entry name" value="HMA"/>
    <property type="match status" value="1"/>
</dbReference>
<protein>
    <submittedName>
        <fullName evidence="3">Copper chaperone</fullName>
    </submittedName>
</protein>
<dbReference type="EMBL" id="WISR01000013">
    <property type="protein sequence ID" value="MQW31426.1"/>
    <property type="molecule type" value="Genomic_DNA"/>
</dbReference>
<dbReference type="InterPro" id="IPR006121">
    <property type="entry name" value="HMA_dom"/>
</dbReference>